<evidence type="ECO:0000313" key="2">
    <source>
        <dbReference type="EMBL" id="CAA9330371.1"/>
    </source>
</evidence>
<sequence length="154" mass="16380">MVAVLAIAAVLVALGPPAFLGLGSDERPSPRAGDPVPPVRTRPAARIAVAGDTGTGDAAQRTTVLQMVRQGRSEPFDGLVLLGDLIYEDGDADLTRSRVVEPFAPVVDAGAELVPAMGNHDYESGEQRQILEVLGRQRSWYAEWVGPVRLLVLD</sequence>
<gene>
    <name evidence="2" type="ORF">AVDCRST_MAG24-781</name>
</gene>
<accession>A0A6J4LGT9</accession>
<organism evidence="2">
    <name type="scientific">uncultured Nocardioidaceae bacterium</name>
    <dbReference type="NCBI Taxonomy" id="253824"/>
    <lineage>
        <taxon>Bacteria</taxon>
        <taxon>Bacillati</taxon>
        <taxon>Actinomycetota</taxon>
        <taxon>Actinomycetes</taxon>
        <taxon>Propionibacteriales</taxon>
        <taxon>Nocardioidaceae</taxon>
        <taxon>environmental samples</taxon>
    </lineage>
</organism>
<dbReference type="GO" id="GO:0016787">
    <property type="term" value="F:hydrolase activity"/>
    <property type="evidence" value="ECO:0007669"/>
    <property type="project" value="InterPro"/>
</dbReference>
<dbReference type="EMBL" id="CADCUF010000122">
    <property type="protein sequence ID" value="CAA9330371.1"/>
    <property type="molecule type" value="Genomic_DNA"/>
</dbReference>
<name>A0A6J4LGT9_9ACTN</name>
<dbReference type="Gene3D" id="3.60.21.10">
    <property type="match status" value="1"/>
</dbReference>
<evidence type="ECO:0000259" key="1">
    <source>
        <dbReference type="Pfam" id="PF00149"/>
    </source>
</evidence>
<dbReference type="AlphaFoldDB" id="A0A6J4LGT9"/>
<dbReference type="SUPFAM" id="SSF56300">
    <property type="entry name" value="Metallo-dependent phosphatases"/>
    <property type="match status" value="1"/>
</dbReference>
<dbReference type="InterPro" id="IPR004843">
    <property type="entry name" value="Calcineurin-like_PHP"/>
</dbReference>
<dbReference type="InterPro" id="IPR029052">
    <property type="entry name" value="Metallo-depent_PP-like"/>
</dbReference>
<feature type="domain" description="Calcineurin-like phosphoesterase" evidence="1">
    <location>
        <begin position="46"/>
        <end position="141"/>
    </location>
</feature>
<feature type="non-terminal residue" evidence="2">
    <location>
        <position position="154"/>
    </location>
</feature>
<reference evidence="2" key="1">
    <citation type="submission" date="2020-02" db="EMBL/GenBank/DDBJ databases">
        <authorList>
            <person name="Meier V. D."/>
        </authorList>
    </citation>
    <scope>NUCLEOTIDE SEQUENCE</scope>
    <source>
        <strain evidence="2">AVDCRST_MAG24</strain>
    </source>
</reference>
<dbReference type="Pfam" id="PF00149">
    <property type="entry name" value="Metallophos"/>
    <property type="match status" value="1"/>
</dbReference>
<proteinExistence type="predicted"/>
<protein>
    <recommendedName>
        <fullName evidence="1">Calcineurin-like phosphoesterase domain-containing protein</fullName>
    </recommendedName>
</protein>